<evidence type="ECO:0000313" key="2">
    <source>
        <dbReference type="EMBL" id="TVY31370.1"/>
    </source>
</evidence>
<gene>
    <name evidence="2" type="ORF">LCER1_G009428</name>
</gene>
<organism evidence="2 3">
    <name type="scientific">Lachnellula cervina</name>
    <dbReference type="NCBI Taxonomy" id="1316786"/>
    <lineage>
        <taxon>Eukaryota</taxon>
        <taxon>Fungi</taxon>
        <taxon>Dikarya</taxon>
        <taxon>Ascomycota</taxon>
        <taxon>Pezizomycotina</taxon>
        <taxon>Leotiomycetes</taxon>
        <taxon>Helotiales</taxon>
        <taxon>Lachnaceae</taxon>
        <taxon>Lachnellula</taxon>
    </lineage>
</organism>
<evidence type="ECO:0000259" key="1">
    <source>
        <dbReference type="Pfam" id="PF07727"/>
    </source>
</evidence>
<name>A0A7D8YL69_9HELO</name>
<comment type="caution">
    <text evidence="2">The sequence shown here is derived from an EMBL/GenBank/DDBJ whole genome shotgun (WGS) entry which is preliminary data.</text>
</comment>
<dbReference type="InterPro" id="IPR013103">
    <property type="entry name" value="RVT_2"/>
</dbReference>
<reference evidence="2 3" key="1">
    <citation type="submission" date="2018-05" db="EMBL/GenBank/DDBJ databases">
        <title>Whole genome sequencing for identification of molecular markers to develop diagnostic detection tools for the regulated plant pathogen Lachnellula willkommii.</title>
        <authorList>
            <person name="Giroux E."/>
            <person name="Bilodeau G."/>
        </authorList>
    </citation>
    <scope>NUCLEOTIDE SEQUENCE [LARGE SCALE GENOMIC DNA]</scope>
    <source>
        <strain evidence="2 3">CBS 625.97</strain>
    </source>
</reference>
<proteinExistence type="predicted"/>
<evidence type="ECO:0000313" key="3">
    <source>
        <dbReference type="Proteomes" id="UP000481288"/>
    </source>
</evidence>
<feature type="domain" description="Reverse transcriptase Ty1/copia-type" evidence="1">
    <location>
        <begin position="3"/>
        <end position="104"/>
    </location>
</feature>
<sequence>YNTLKEVLITKLGFESLLSEASIFINRSIGVIITVYINDLAIIGPNTKNIKFYFEIKELGLIKDYLGINIDYKPKEGMLKLYIAKYINKILNKFGFNNLNSIKTLIDSNIKLESNKKQASLAAIKYF</sequence>
<keyword evidence="3" id="KW-1185">Reference proteome</keyword>
<accession>A0A7D8YL69</accession>
<protein>
    <recommendedName>
        <fullName evidence="1">Reverse transcriptase Ty1/copia-type domain-containing protein</fullName>
    </recommendedName>
</protein>
<dbReference type="EMBL" id="QGMG01004165">
    <property type="protein sequence ID" value="TVY31370.1"/>
    <property type="molecule type" value="Genomic_DNA"/>
</dbReference>
<feature type="non-terminal residue" evidence="2">
    <location>
        <position position="1"/>
    </location>
</feature>
<dbReference type="Pfam" id="PF07727">
    <property type="entry name" value="RVT_2"/>
    <property type="match status" value="1"/>
</dbReference>
<dbReference type="OrthoDB" id="3562471at2759"/>
<dbReference type="Proteomes" id="UP000481288">
    <property type="component" value="Unassembled WGS sequence"/>
</dbReference>
<dbReference type="AlphaFoldDB" id="A0A7D8YL69"/>